<accession>A0A9W7WAH0</accession>
<dbReference type="GO" id="GO:0030154">
    <property type="term" value="P:cell differentiation"/>
    <property type="evidence" value="ECO:0007669"/>
    <property type="project" value="UniProtKB-ARBA"/>
</dbReference>
<keyword evidence="16" id="KW-1185">Reference proteome</keyword>
<dbReference type="Proteomes" id="UP001059041">
    <property type="component" value="Linkage Group LG25"/>
</dbReference>
<evidence type="ECO:0000256" key="8">
    <source>
        <dbReference type="ARBA" id="ARBA00023163"/>
    </source>
</evidence>
<dbReference type="GO" id="GO:0000978">
    <property type="term" value="F:RNA polymerase II cis-regulatory region sequence-specific DNA binding"/>
    <property type="evidence" value="ECO:0007669"/>
    <property type="project" value="TreeGrafter"/>
</dbReference>
<evidence type="ECO:0000256" key="5">
    <source>
        <dbReference type="ARBA" id="ARBA00023015"/>
    </source>
</evidence>
<feature type="compositionally biased region" description="Basic and acidic residues" evidence="12">
    <location>
        <begin position="114"/>
        <end position="126"/>
    </location>
</feature>
<evidence type="ECO:0000256" key="3">
    <source>
        <dbReference type="ARBA" id="ARBA00006503"/>
    </source>
</evidence>
<dbReference type="SUPFAM" id="SSF46689">
    <property type="entry name" value="Homeodomain-like"/>
    <property type="match status" value="1"/>
</dbReference>
<evidence type="ECO:0000256" key="10">
    <source>
        <dbReference type="PROSITE-ProRule" id="PRU00108"/>
    </source>
</evidence>
<dbReference type="OrthoDB" id="6159439at2759"/>
<evidence type="ECO:0000256" key="7">
    <source>
        <dbReference type="ARBA" id="ARBA00023155"/>
    </source>
</evidence>
<dbReference type="InterPro" id="IPR003654">
    <property type="entry name" value="OAR_dom"/>
</dbReference>
<dbReference type="GO" id="GO:0045944">
    <property type="term" value="P:positive regulation of transcription by RNA polymerase II"/>
    <property type="evidence" value="ECO:0007669"/>
    <property type="project" value="InterPro"/>
</dbReference>
<evidence type="ECO:0000256" key="9">
    <source>
        <dbReference type="ARBA" id="ARBA00023242"/>
    </source>
</evidence>
<comment type="subcellular location">
    <subcellularLocation>
        <location evidence="2 10 11">Nucleus</location>
    </subcellularLocation>
</comment>
<dbReference type="Pfam" id="PF03826">
    <property type="entry name" value="OAR"/>
    <property type="match status" value="1"/>
</dbReference>
<comment type="similarity">
    <text evidence="3">Belongs to the paired homeobox family. Bicoid subfamily.</text>
</comment>
<evidence type="ECO:0000256" key="11">
    <source>
        <dbReference type="RuleBase" id="RU000682"/>
    </source>
</evidence>
<feature type="DNA-binding region" description="Homeobox" evidence="10">
    <location>
        <begin position="137"/>
        <end position="196"/>
    </location>
</feature>
<dbReference type="InterPro" id="IPR001356">
    <property type="entry name" value="HD"/>
</dbReference>
<dbReference type="InterPro" id="IPR017970">
    <property type="entry name" value="Homeobox_CS"/>
</dbReference>
<keyword evidence="7 10" id="KW-0371">Homeobox</keyword>
<keyword evidence="6 10" id="KW-0238">DNA-binding</keyword>
<dbReference type="PROSITE" id="PS50803">
    <property type="entry name" value="OAR"/>
    <property type="match status" value="1"/>
</dbReference>
<evidence type="ECO:0000313" key="15">
    <source>
        <dbReference type="EMBL" id="KAI7790968.1"/>
    </source>
</evidence>
<feature type="region of interest" description="Disordered" evidence="12">
    <location>
        <begin position="114"/>
        <end position="141"/>
    </location>
</feature>
<dbReference type="PROSITE" id="PS00027">
    <property type="entry name" value="HOMEOBOX_1"/>
    <property type="match status" value="1"/>
</dbReference>
<evidence type="ECO:0000256" key="1">
    <source>
        <dbReference type="ARBA" id="ARBA00003750"/>
    </source>
</evidence>
<dbReference type="PROSITE" id="PS50071">
    <property type="entry name" value="HOMEOBOX_2"/>
    <property type="match status" value="1"/>
</dbReference>
<dbReference type="PANTHER" id="PTHR46271:SF2">
    <property type="entry name" value="RETINA AND ANTERIOR NEURAL FOLD HOMEOBOX PROTEIN 2"/>
    <property type="match status" value="1"/>
</dbReference>
<dbReference type="FunFam" id="1.10.10.60:FF:000071">
    <property type="entry name" value="Retinal homeobox gene 2"/>
    <property type="match status" value="1"/>
</dbReference>
<feature type="domain" description="OAR" evidence="14">
    <location>
        <begin position="306"/>
        <end position="319"/>
    </location>
</feature>
<evidence type="ECO:0000313" key="16">
    <source>
        <dbReference type="Proteomes" id="UP001059041"/>
    </source>
</evidence>
<dbReference type="SMART" id="SM00389">
    <property type="entry name" value="HOX"/>
    <property type="match status" value="1"/>
</dbReference>
<keyword evidence="8" id="KW-0804">Transcription</keyword>
<dbReference type="GO" id="GO:0060041">
    <property type="term" value="P:retina development in camera-type eye"/>
    <property type="evidence" value="ECO:0007669"/>
    <property type="project" value="UniProtKB-ARBA"/>
</dbReference>
<dbReference type="AlphaFoldDB" id="A0A9W7WAH0"/>
<dbReference type="PANTHER" id="PTHR46271">
    <property type="entry name" value="HOMEOBOX PROTEIN, PUTATIVE-RELATED"/>
    <property type="match status" value="1"/>
</dbReference>
<keyword evidence="5" id="KW-0805">Transcription regulation</keyword>
<comment type="function">
    <text evidence="1">Plays a critical role in eye formation by regulating the initial specification of retinal cells and/or their subsequent proliferation.</text>
</comment>
<evidence type="ECO:0000259" key="14">
    <source>
        <dbReference type="PROSITE" id="PS50803"/>
    </source>
</evidence>
<evidence type="ECO:0000259" key="13">
    <source>
        <dbReference type="PROSITE" id="PS50071"/>
    </source>
</evidence>
<reference evidence="15" key="1">
    <citation type="submission" date="2021-02" db="EMBL/GenBank/DDBJ databases">
        <title>Comparative genomics reveals that relaxation of natural selection precedes convergent phenotypic evolution of cavefish.</title>
        <authorList>
            <person name="Peng Z."/>
        </authorList>
    </citation>
    <scope>NUCLEOTIDE SEQUENCE</scope>
    <source>
        <tissue evidence="15">Muscle</tissue>
    </source>
</reference>
<dbReference type="Pfam" id="PF00046">
    <property type="entry name" value="Homeodomain"/>
    <property type="match status" value="1"/>
</dbReference>
<protein>
    <submittedName>
        <fullName evidence="15">Retinal homeobox protein Rx1</fullName>
    </submittedName>
</protein>
<dbReference type="GO" id="GO:0005634">
    <property type="term" value="C:nucleus"/>
    <property type="evidence" value="ECO:0007669"/>
    <property type="project" value="UniProtKB-SubCell"/>
</dbReference>
<proteinExistence type="inferred from homology"/>
<feature type="domain" description="Homeobox" evidence="13">
    <location>
        <begin position="135"/>
        <end position="195"/>
    </location>
</feature>
<dbReference type="EMBL" id="JAFHDT010000025">
    <property type="protein sequence ID" value="KAI7790968.1"/>
    <property type="molecule type" value="Genomic_DNA"/>
</dbReference>
<comment type="caution">
    <text evidence="15">The sequence shown here is derived from an EMBL/GenBank/DDBJ whole genome shotgun (WGS) entry which is preliminary data.</text>
</comment>
<evidence type="ECO:0000256" key="6">
    <source>
        <dbReference type="ARBA" id="ARBA00023125"/>
    </source>
</evidence>
<dbReference type="CDD" id="cd00086">
    <property type="entry name" value="homeodomain"/>
    <property type="match status" value="1"/>
</dbReference>
<evidence type="ECO:0000256" key="4">
    <source>
        <dbReference type="ARBA" id="ARBA00022473"/>
    </source>
</evidence>
<evidence type="ECO:0000256" key="12">
    <source>
        <dbReference type="SAM" id="MobiDB-lite"/>
    </source>
</evidence>
<evidence type="ECO:0000256" key="2">
    <source>
        <dbReference type="ARBA" id="ARBA00004123"/>
    </source>
</evidence>
<organism evidence="15 16">
    <name type="scientific">Triplophysa rosa</name>
    <name type="common">Cave loach</name>
    <dbReference type="NCBI Taxonomy" id="992332"/>
    <lineage>
        <taxon>Eukaryota</taxon>
        <taxon>Metazoa</taxon>
        <taxon>Chordata</taxon>
        <taxon>Craniata</taxon>
        <taxon>Vertebrata</taxon>
        <taxon>Euteleostomi</taxon>
        <taxon>Actinopterygii</taxon>
        <taxon>Neopterygii</taxon>
        <taxon>Teleostei</taxon>
        <taxon>Ostariophysi</taxon>
        <taxon>Cypriniformes</taxon>
        <taxon>Nemacheilidae</taxon>
        <taxon>Triplophysa</taxon>
    </lineage>
</organism>
<gene>
    <name evidence="15" type="ORF">IRJ41_005824</name>
</gene>
<dbReference type="InterPro" id="IPR043562">
    <property type="entry name" value="RAX/RAX2"/>
</dbReference>
<keyword evidence="4" id="KW-0217">Developmental protein</keyword>
<keyword evidence="9 10" id="KW-0539">Nucleus</keyword>
<dbReference type="InterPro" id="IPR009057">
    <property type="entry name" value="Homeodomain-like_sf"/>
</dbReference>
<dbReference type="GO" id="GO:0000981">
    <property type="term" value="F:DNA-binding transcription factor activity, RNA polymerase II-specific"/>
    <property type="evidence" value="ECO:0007669"/>
    <property type="project" value="InterPro"/>
</dbReference>
<sequence length="330" mass="37402">MHLSLDTMNMVDDACLSPSNFHEMVKAGGVVVGTRVHSIDVILGFNRDQDPLINTVGNVVTHKVGGENLGDPGKQDQRVQPYGHLPILRNSSDQPDFNDADMFSNKCESDLSDLRKSCDSDCKSPDSADEEQPKKKHRRNRTTFTTYQLHELERSFEKSHYPDVYSREELAMKVSLPEVRVQVWFQNRRAKWRRQEKMDASTMKLHDSPMLSFNRPPMHPNAGPMNNSLPLDPWLTSPLSSATPVHNITGFMGPTQGLQSGEPYHSFLSTAQTMSQSMQPMPPPPYQCPPPFTDKYPLEDIEQRSSSIAALRMKAKEHIHSMDKPWQPMC</sequence>
<dbReference type="Gene3D" id="1.10.10.60">
    <property type="entry name" value="Homeodomain-like"/>
    <property type="match status" value="1"/>
</dbReference>
<dbReference type="GO" id="GO:0048593">
    <property type="term" value="P:camera-type eye morphogenesis"/>
    <property type="evidence" value="ECO:0007669"/>
    <property type="project" value="UniProtKB-ARBA"/>
</dbReference>
<name>A0A9W7WAH0_TRIRA</name>